<evidence type="ECO:0000313" key="5">
    <source>
        <dbReference type="EMBL" id="KAK4537102.1"/>
    </source>
</evidence>
<dbReference type="GO" id="GO:1904263">
    <property type="term" value="P:positive regulation of TORC1 signaling"/>
    <property type="evidence" value="ECO:0007669"/>
    <property type="project" value="TreeGrafter"/>
</dbReference>
<dbReference type="Pfam" id="PF04670">
    <property type="entry name" value="Gtr1_RagA"/>
    <property type="match status" value="1"/>
</dbReference>
<comment type="similarity">
    <text evidence="1">Belongs to the GTR/RAG GTP-binding protein family.</text>
</comment>
<keyword evidence="6" id="KW-1185">Reference proteome</keyword>
<proteinExistence type="inferred from homology"/>
<dbReference type="SUPFAM" id="SSF52540">
    <property type="entry name" value="P-loop containing nucleoside triphosphate hydrolases"/>
    <property type="match status" value="1"/>
</dbReference>
<dbReference type="Gene3D" id="3.40.50.300">
    <property type="entry name" value="P-loop containing nucleotide triphosphate hydrolases"/>
    <property type="match status" value="1"/>
</dbReference>
<comment type="caution">
    <text evidence="5">The sequence shown here is derived from an EMBL/GenBank/DDBJ whole genome shotgun (WGS) entry which is preliminary data.</text>
</comment>
<dbReference type="GO" id="GO:0005634">
    <property type="term" value="C:nucleus"/>
    <property type="evidence" value="ECO:0007669"/>
    <property type="project" value="TreeGrafter"/>
</dbReference>
<evidence type="ECO:0000313" key="6">
    <source>
        <dbReference type="Proteomes" id="UP001301350"/>
    </source>
</evidence>
<dbReference type="PANTHER" id="PTHR11259">
    <property type="entry name" value="RAS-RELATED GTP BINDING RAG/GTR YEAST"/>
    <property type="match status" value="1"/>
</dbReference>
<accession>A0AAV9IXT7</accession>
<evidence type="ECO:0000256" key="4">
    <source>
        <dbReference type="SAM" id="MobiDB-lite"/>
    </source>
</evidence>
<keyword evidence="2" id="KW-0547">Nucleotide-binding</keyword>
<organism evidence="5 6">
    <name type="scientific">Cyanidium caldarium</name>
    <name type="common">Red alga</name>
    <dbReference type="NCBI Taxonomy" id="2771"/>
    <lineage>
        <taxon>Eukaryota</taxon>
        <taxon>Rhodophyta</taxon>
        <taxon>Bangiophyceae</taxon>
        <taxon>Cyanidiales</taxon>
        <taxon>Cyanidiaceae</taxon>
        <taxon>Cyanidium</taxon>
    </lineage>
</organism>
<dbReference type="GO" id="GO:0005525">
    <property type="term" value="F:GTP binding"/>
    <property type="evidence" value="ECO:0007669"/>
    <property type="project" value="UniProtKB-KW"/>
</dbReference>
<dbReference type="GO" id="GO:1990131">
    <property type="term" value="C:Gtr1-Gtr2 GTPase complex"/>
    <property type="evidence" value="ECO:0007669"/>
    <property type="project" value="TreeGrafter"/>
</dbReference>
<evidence type="ECO:0000256" key="2">
    <source>
        <dbReference type="ARBA" id="ARBA00022741"/>
    </source>
</evidence>
<dbReference type="AlphaFoldDB" id="A0AAV9IXT7"/>
<dbReference type="EMBL" id="JANCYW010000011">
    <property type="protein sequence ID" value="KAK4537102.1"/>
    <property type="molecule type" value="Genomic_DNA"/>
</dbReference>
<evidence type="ECO:0000256" key="1">
    <source>
        <dbReference type="ARBA" id="ARBA00007756"/>
    </source>
</evidence>
<dbReference type="GO" id="GO:0010507">
    <property type="term" value="P:negative regulation of autophagy"/>
    <property type="evidence" value="ECO:0007669"/>
    <property type="project" value="TreeGrafter"/>
</dbReference>
<dbReference type="GO" id="GO:0005764">
    <property type="term" value="C:lysosome"/>
    <property type="evidence" value="ECO:0007669"/>
    <property type="project" value="TreeGrafter"/>
</dbReference>
<feature type="region of interest" description="Disordered" evidence="4">
    <location>
        <begin position="243"/>
        <end position="279"/>
    </location>
</feature>
<name>A0AAV9IXT7_CYACA</name>
<evidence type="ECO:0008006" key="7">
    <source>
        <dbReference type="Google" id="ProtNLM"/>
    </source>
</evidence>
<dbReference type="InterPro" id="IPR006762">
    <property type="entry name" value="Gtr1_RagA"/>
</dbReference>
<dbReference type="Proteomes" id="UP001301350">
    <property type="component" value="Unassembled WGS sequence"/>
</dbReference>
<dbReference type="InterPro" id="IPR027417">
    <property type="entry name" value="P-loop_NTPase"/>
</dbReference>
<reference evidence="5 6" key="1">
    <citation type="submission" date="2022-07" db="EMBL/GenBank/DDBJ databases">
        <title>Genome-wide signatures of adaptation to extreme environments.</title>
        <authorList>
            <person name="Cho C.H."/>
            <person name="Yoon H.S."/>
        </authorList>
    </citation>
    <scope>NUCLEOTIDE SEQUENCE [LARGE SCALE GENOMIC DNA]</scope>
    <source>
        <strain evidence="5 6">DBV 063 E5</strain>
    </source>
</reference>
<dbReference type="PANTHER" id="PTHR11259:SF1">
    <property type="entry name" value="RAS-RELATED GTP-BINDING PROTEIN"/>
    <property type="match status" value="1"/>
</dbReference>
<dbReference type="Gene3D" id="3.30.450.190">
    <property type="match status" value="2"/>
</dbReference>
<gene>
    <name evidence="5" type="ORF">CDCA_CDCA11G3127</name>
</gene>
<evidence type="ECO:0000256" key="3">
    <source>
        <dbReference type="ARBA" id="ARBA00023134"/>
    </source>
</evidence>
<dbReference type="GO" id="GO:0003924">
    <property type="term" value="F:GTPase activity"/>
    <property type="evidence" value="ECO:0007669"/>
    <property type="project" value="TreeGrafter"/>
</dbReference>
<sequence>MPRSPLRPHLTSIRPKVLLMGRSYAGKSSMRSVIFANCLAPDTARLNATYRIEHREVRFLGQLVLDLWDCGGQDGFMEAYLNTDSGVAADGRVDASRQRVFDNAQALVYVLDVESRDDPKDVAYFQRTVAALHRVSPQARLYVLAHKMDLVPQERRAALFRSLLARLRQLAQPMAVTAAFATSIWDESLYSAWSAIVCAFLPHREALQTGLAQFGEVCEAEEVVLFERATFLVIASATTEDIAGSASSPSTRRQRRASSSLDSADSDEHPENDAVGMRSWWRRPAKRADPLASQPSASAPTAMAPPLADLNRFEKVSNIVKQFKLCCFKASTHFRSLEISHPDMVLVLDGLTDSTYLLVVARPDAAGAVNPGSLRVNIHAAQPHFTQLLRMC</sequence>
<dbReference type="GO" id="GO:0009267">
    <property type="term" value="P:cellular response to starvation"/>
    <property type="evidence" value="ECO:0007669"/>
    <property type="project" value="TreeGrafter"/>
</dbReference>
<keyword evidence="3" id="KW-0342">GTP-binding</keyword>
<protein>
    <recommendedName>
        <fullName evidence="7">GTP-binding protein</fullName>
    </recommendedName>
</protein>